<keyword evidence="3" id="KW-1185">Reference proteome</keyword>
<evidence type="ECO:0000256" key="1">
    <source>
        <dbReference type="SAM" id="Phobius"/>
    </source>
</evidence>
<accession>A0AAD6XWQ1</accession>
<keyword evidence="1" id="KW-0472">Membrane</keyword>
<dbReference type="EMBL" id="JARJCN010000004">
    <property type="protein sequence ID" value="KAJ7101423.1"/>
    <property type="molecule type" value="Genomic_DNA"/>
</dbReference>
<dbReference type="Proteomes" id="UP001222325">
    <property type="component" value="Unassembled WGS sequence"/>
</dbReference>
<name>A0AAD6XWQ1_9AGAR</name>
<keyword evidence="1" id="KW-1133">Transmembrane helix</keyword>
<protein>
    <submittedName>
        <fullName evidence="2">Uncharacterized protein</fullName>
    </submittedName>
</protein>
<organism evidence="2 3">
    <name type="scientific">Mycena belliarum</name>
    <dbReference type="NCBI Taxonomy" id="1033014"/>
    <lineage>
        <taxon>Eukaryota</taxon>
        <taxon>Fungi</taxon>
        <taxon>Dikarya</taxon>
        <taxon>Basidiomycota</taxon>
        <taxon>Agaricomycotina</taxon>
        <taxon>Agaricomycetes</taxon>
        <taxon>Agaricomycetidae</taxon>
        <taxon>Agaricales</taxon>
        <taxon>Marasmiineae</taxon>
        <taxon>Mycenaceae</taxon>
        <taxon>Mycena</taxon>
    </lineage>
</organism>
<sequence>MTTMLWMADMRVCSSSQNLRLLGARRPARPHRPTAWSRWVSFLYSSIHSCSLVMDGRAVLTVLALRQSFFLFPSQRSALIVRLLHSVPAAFPSLLFLSFLITSSPVRDSPSFPMTCPRSAPSPSPLVPPCLGYPSSPSRCYALYPLLLVLHLVLICTFGSRAEAASPCVSIPPSSFLVFSFAQ</sequence>
<reference evidence="2" key="1">
    <citation type="submission" date="2023-03" db="EMBL/GenBank/DDBJ databases">
        <title>Massive genome expansion in bonnet fungi (Mycena s.s.) driven by repeated elements and novel gene families across ecological guilds.</title>
        <authorList>
            <consortium name="Lawrence Berkeley National Laboratory"/>
            <person name="Harder C.B."/>
            <person name="Miyauchi S."/>
            <person name="Viragh M."/>
            <person name="Kuo A."/>
            <person name="Thoen E."/>
            <person name="Andreopoulos B."/>
            <person name="Lu D."/>
            <person name="Skrede I."/>
            <person name="Drula E."/>
            <person name="Henrissat B."/>
            <person name="Morin E."/>
            <person name="Kohler A."/>
            <person name="Barry K."/>
            <person name="LaButti K."/>
            <person name="Morin E."/>
            <person name="Salamov A."/>
            <person name="Lipzen A."/>
            <person name="Mereny Z."/>
            <person name="Hegedus B."/>
            <person name="Baldrian P."/>
            <person name="Stursova M."/>
            <person name="Weitz H."/>
            <person name="Taylor A."/>
            <person name="Grigoriev I.V."/>
            <person name="Nagy L.G."/>
            <person name="Martin F."/>
            <person name="Kauserud H."/>
        </authorList>
    </citation>
    <scope>NUCLEOTIDE SEQUENCE</scope>
    <source>
        <strain evidence="2">CBHHK173m</strain>
    </source>
</reference>
<feature type="transmembrane region" description="Helical" evidence="1">
    <location>
        <begin position="141"/>
        <end position="160"/>
    </location>
</feature>
<dbReference type="AlphaFoldDB" id="A0AAD6XWQ1"/>
<gene>
    <name evidence="2" type="ORF">B0H15DRAFT_411540</name>
</gene>
<feature type="transmembrane region" description="Helical" evidence="1">
    <location>
        <begin position="77"/>
        <end position="101"/>
    </location>
</feature>
<evidence type="ECO:0000313" key="2">
    <source>
        <dbReference type="EMBL" id="KAJ7101423.1"/>
    </source>
</evidence>
<keyword evidence="1" id="KW-0812">Transmembrane</keyword>
<proteinExistence type="predicted"/>
<evidence type="ECO:0000313" key="3">
    <source>
        <dbReference type="Proteomes" id="UP001222325"/>
    </source>
</evidence>
<comment type="caution">
    <text evidence="2">The sequence shown here is derived from an EMBL/GenBank/DDBJ whole genome shotgun (WGS) entry which is preliminary data.</text>
</comment>